<feature type="region of interest" description="Disordered" evidence="2">
    <location>
        <begin position="900"/>
        <end position="940"/>
    </location>
</feature>
<feature type="region of interest" description="Disordered" evidence="2">
    <location>
        <begin position="478"/>
        <end position="497"/>
    </location>
</feature>
<proteinExistence type="predicted"/>
<evidence type="ECO:0000256" key="2">
    <source>
        <dbReference type="SAM" id="MobiDB-lite"/>
    </source>
</evidence>
<feature type="compositionally biased region" description="Basic residues" evidence="2">
    <location>
        <begin position="41"/>
        <end position="52"/>
    </location>
</feature>
<name>A0ABR4NIV9_9FUNG</name>
<sequence length="940" mass="96471">MPPSVRRKRLKKPSNASPPGRASAKKAGTANCTGSLAGSKRASKRSGKRSGKRSSADAGAGGRREPALGSSNGANGRASGSTSVRSTSSSGGGGIGGGSSSSSRGGSDSGTVCSRGSGTPSSCSESDAETETESICADALVAGAAVPREAGQPSHDNATSGPRELMHLPPHTRTAFAPHAADHDLPLLAGINPSVRLDITDIYGQGLPRIITTPPPPSPEPPRRLVIAPASSGPAAAATSITPAAGAPKHPTVCGIAAPYTPGIATGVSSSWPQPAGIATTAHASALPTTAGVLTGSQPSQSHDVLKANALAAAARAEPVLWQDQSLRAAHHIPPHLLALSAAQSQQATSQLMRPAVASCAGSPVFSNLLSDSRSHKAPPGAAPLAAFAASRNDSVVSTISLGSDATCTSYDSMLTDQLQQMDIGSGSRSSAGSGTARAADSTAICERLIVEDFSLMSGALEPWDKSATGGQLLASSHRRGLSYKPQHLKPPRPYDLKKRARKMTKAMLLMATGEEESSSRSEVSGSLAQGGAAGSAASSSAGGGGAQAVAGLRSETHFWNPPSNDPAQCGEAFAQPGASAAPAPSSAQGVTALQPGSWPKQQLQQIQALQLQSKQQQKLHQLQQQQKLLQQRLMLMQKQSPSQSQESASAEHGKTFERILLRPSEIAAFIEADRRGREENLLLKDELKRLRSKGPLAALAQVSSSSPSPVPAGSRPSGVNLSGLVAPVSYGAHTPALASQSKQLPPQPHSQHGSEKTSARSSEVSIIALPPLSHSASLVLSHSETSLLSVAGTTASSSASLLPPGQSAAQQQQSSSPAAVGAASKSPSTGSLSIYAPSGSTTVNDWRQQRIMATLTMKELKKVFPPVLRKTGHPERQQLTSKMGEQNLALQKLRMLATETKKSISSASSGVDIQRSAETDSQTQQMQLLQLQQPPPSAF</sequence>
<feature type="compositionally biased region" description="Basic residues" evidence="2">
    <location>
        <begin position="1"/>
        <end position="12"/>
    </location>
</feature>
<feature type="region of interest" description="Disordered" evidence="2">
    <location>
        <begin position="512"/>
        <end position="597"/>
    </location>
</feature>
<evidence type="ECO:0000313" key="3">
    <source>
        <dbReference type="EMBL" id="KAL2919475.1"/>
    </source>
</evidence>
<keyword evidence="4" id="KW-1185">Reference proteome</keyword>
<organism evidence="3 4">
    <name type="scientific">Polyrhizophydium stewartii</name>
    <dbReference type="NCBI Taxonomy" id="2732419"/>
    <lineage>
        <taxon>Eukaryota</taxon>
        <taxon>Fungi</taxon>
        <taxon>Fungi incertae sedis</taxon>
        <taxon>Chytridiomycota</taxon>
        <taxon>Chytridiomycota incertae sedis</taxon>
        <taxon>Chytridiomycetes</taxon>
        <taxon>Rhizophydiales</taxon>
        <taxon>Rhizophydiales incertae sedis</taxon>
        <taxon>Polyrhizophydium</taxon>
    </lineage>
</organism>
<accession>A0ABR4NIV9</accession>
<comment type="caution">
    <text evidence="3">The sequence shown here is derived from an EMBL/GenBank/DDBJ whole genome shotgun (WGS) entry which is preliminary data.</text>
</comment>
<evidence type="ECO:0000313" key="4">
    <source>
        <dbReference type="Proteomes" id="UP001527925"/>
    </source>
</evidence>
<feature type="compositionally biased region" description="Low complexity" evidence="2">
    <location>
        <begin position="923"/>
        <end position="933"/>
    </location>
</feature>
<feature type="coiled-coil region" evidence="1">
    <location>
        <begin position="613"/>
        <end position="640"/>
    </location>
</feature>
<feature type="compositionally biased region" description="Basic residues" evidence="2">
    <location>
        <begin position="478"/>
        <end position="491"/>
    </location>
</feature>
<feature type="compositionally biased region" description="Gly residues" evidence="2">
    <location>
        <begin position="90"/>
        <end position="99"/>
    </location>
</feature>
<feature type="compositionally biased region" description="Low complexity" evidence="2">
    <location>
        <begin position="69"/>
        <end position="89"/>
    </location>
</feature>
<feature type="compositionally biased region" description="Polar residues" evidence="2">
    <location>
        <begin position="112"/>
        <end position="125"/>
    </location>
</feature>
<gene>
    <name evidence="3" type="ORF">HK105_201121</name>
</gene>
<feature type="region of interest" description="Disordered" evidence="2">
    <location>
        <begin position="146"/>
        <end position="169"/>
    </location>
</feature>
<feature type="compositionally biased region" description="Low complexity" evidence="2">
    <location>
        <begin position="100"/>
        <end position="111"/>
    </location>
</feature>
<feature type="region of interest" description="Disordered" evidence="2">
    <location>
        <begin position="738"/>
        <end position="763"/>
    </location>
</feature>
<evidence type="ECO:0000256" key="1">
    <source>
        <dbReference type="SAM" id="Coils"/>
    </source>
</evidence>
<feature type="region of interest" description="Disordered" evidence="2">
    <location>
        <begin position="1"/>
        <end position="130"/>
    </location>
</feature>
<feature type="region of interest" description="Disordered" evidence="2">
    <location>
        <begin position="797"/>
        <end position="840"/>
    </location>
</feature>
<feature type="region of interest" description="Disordered" evidence="2">
    <location>
        <begin position="210"/>
        <end position="231"/>
    </location>
</feature>
<feature type="compositionally biased region" description="Low complexity" evidence="2">
    <location>
        <begin position="575"/>
        <end position="590"/>
    </location>
</feature>
<feature type="compositionally biased region" description="Low complexity" evidence="2">
    <location>
        <begin position="521"/>
        <end position="541"/>
    </location>
</feature>
<dbReference type="EMBL" id="JADGIZ020000003">
    <property type="protein sequence ID" value="KAL2919475.1"/>
    <property type="molecule type" value="Genomic_DNA"/>
</dbReference>
<dbReference type="Proteomes" id="UP001527925">
    <property type="component" value="Unassembled WGS sequence"/>
</dbReference>
<keyword evidence="1" id="KW-0175">Coiled coil</keyword>
<protein>
    <submittedName>
        <fullName evidence="3">Uncharacterized protein</fullName>
    </submittedName>
</protein>
<feature type="compositionally biased region" description="Low complexity" evidence="2">
    <location>
        <begin position="797"/>
        <end position="829"/>
    </location>
</feature>
<reference evidence="3 4" key="1">
    <citation type="submission" date="2023-09" db="EMBL/GenBank/DDBJ databases">
        <title>Pangenome analysis of Batrachochytrium dendrobatidis and related Chytrids.</title>
        <authorList>
            <person name="Yacoub M.N."/>
            <person name="Stajich J.E."/>
            <person name="James T.Y."/>
        </authorList>
    </citation>
    <scope>NUCLEOTIDE SEQUENCE [LARGE SCALE GENOMIC DNA]</scope>
    <source>
        <strain evidence="3 4">JEL0888</strain>
    </source>
</reference>